<protein>
    <submittedName>
        <fullName evidence="3">Caspase family protein</fullName>
    </submittedName>
</protein>
<dbReference type="EMBL" id="JBHTJV010000002">
    <property type="protein sequence ID" value="MFD0914789.1"/>
    <property type="molecule type" value="Genomic_DNA"/>
</dbReference>
<organism evidence="3 4">
    <name type="scientific">Pseudahrensia aquimaris</name>
    <dbReference type="NCBI Taxonomy" id="744461"/>
    <lineage>
        <taxon>Bacteria</taxon>
        <taxon>Pseudomonadati</taxon>
        <taxon>Pseudomonadota</taxon>
        <taxon>Alphaproteobacteria</taxon>
        <taxon>Hyphomicrobiales</taxon>
        <taxon>Ahrensiaceae</taxon>
        <taxon>Pseudahrensia</taxon>
    </lineage>
</organism>
<dbReference type="InterPro" id="IPR029030">
    <property type="entry name" value="Caspase-like_dom_sf"/>
</dbReference>
<accession>A0ABW3FDB7</accession>
<keyword evidence="1" id="KW-0732">Signal</keyword>
<dbReference type="Gene3D" id="3.50.4.10">
    <property type="entry name" value="Hepatocyte Growth Factor"/>
    <property type="match status" value="1"/>
</dbReference>
<name>A0ABW3FDB7_9HYPH</name>
<gene>
    <name evidence="3" type="ORF">ACFQ14_00040</name>
</gene>
<dbReference type="SUPFAM" id="SSF52129">
    <property type="entry name" value="Caspase-like"/>
    <property type="match status" value="1"/>
</dbReference>
<evidence type="ECO:0000259" key="2">
    <source>
        <dbReference type="Pfam" id="PF00656"/>
    </source>
</evidence>
<evidence type="ECO:0000256" key="1">
    <source>
        <dbReference type="SAM" id="SignalP"/>
    </source>
</evidence>
<dbReference type="RefSeq" id="WP_377210651.1">
    <property type="nucleotide sequence ID" value="NZ_JBHTJV010000002.1"/>
</dbReference>
<feature type="chain" id="PRO_5045457842" evidence="1">
    <location>
        <begin position="22"/>
        <end position="1379"/>
    </location>
</feature>
<comment type="caution">
    <text evidence="3">The sequence shown here is derived from an EMBL/GenBank/DDBJ whole genome shotgun (WGS) entry which is preliminary data.</text>
</comment>
<dbReference type="Pfam" id="PF00656">
    <property type="entry name" value="Peptidase_C14"/>
    <property type="match status" value="1"/>
</dbReference>
<keyword evidence="4" id="KW-1185">Reference proteome</keyword>
<sequence length="1379" mass="149604">MMKLWISGALALMMIGQVTMAQGSNWRQWTATENLGAAGVEVCDGQYGSACLRVWCDPDSGLVAGPHSSSSLFKGTSSVGVLVDGVRKASLNIGTFQDSTSLATKQGDNLLNALAGGRRAALVANGTTYGLTLRGSGKALNKLRGQCVALRERLTSGKDLFNGERARYNLLKNDSFPSREEGKDFTWKRYDNSDIPGGDIASGQSDPLLRNLSALQCREMCRVEGECFRYTHYRGFCTLKRQMSNAFLKSFRGATSGEWSGTKDMLQPPPSSGPGPIADGAVVWRSDDDAATHVKRIRDASRRLGAACSLEEAQLRAFNKGVGWSIEKSKGIRVGRTYSMRHTGGDLKTRIPVWIVASSDKPMRFSGRGIIALGPDAPNPFGIKAGQGRHRALIALASRGSSSEGSFEYAPLEAGPVDFRTELVAYLRACDRETSLSIAQQTYDVLPGPARIVLNTAESRAAYTQRIALPKMQREILLNATRLLVRDTTSGTEIVERAGQNLQISPTHRFAAVEQDDKTEIVDVFDGSTVAKIAVGEIYWTAGDSFVLAMRAPWGKIDIASTFGDHLEVKDQTTGPSCCLPEDGSTHVSIDLENAAFAIVGNFGHRIGALANPTYSVGSNSSGAYSSDENGSVALHYRTFASLGTVAPISLTRRFNGPGGLIQTSEYEDIHEPEGEGRKRPIETQLKRRLDRVGLRAESLEVEPMIMADAGNSIALREALPLQLARLGVELKTMEPGERLLRPETRPGYEAEAYVAGTADNVARSTPIMRRFMNEAASAGWKVTPATIGEFGTLPECYHLAFDDDHESSDNRSRVPFDVQTVSRVETAIGSAWIAQARCTAGATFGSLRDYSSVYLMDFAGPPPVGKKAFLLDASFSFENNYQGAWHDGTMRLKADDERLLTYSPGTGTITLWNRRERSLLFRNELLPDGDLLMEAWLTSDAKHIVQLNRDGNFYIHVVNKVLSPNILSGRLVDDEIAVWNRDYAYEATAEAATLIDLRFPGRSRQYSLDRFGAALRVKGLTHATLQGQPQTDLPSAAVLPIPPSLDGKIVLQHQGTVMAELTFDQVRTRWIDVFQDGVRTDRLEAAEISGRRIFFERLKDARIATIVASDANGLASLPISTDLGSGTTGTSGRRRALAVGVNTYENAGIPSINFALRDAGLLLETLAGFEAPDAQAPSFETLAALKDRRATPDAILDATRKLLDGLDKGDHAVIFFAGHGMQDETGRFYLATSNSDPANLRDTALPFDKLREVLSATRARITILLDACHSGAAGAGLFITNDALVTDLARTATNITVLAASKGRQVSIESNSAGGGYFSNAIADVISGDRVRFDTDRNGRIEASELYRGVKRHVMDASGGLQTPWVVRSRMVGDYALF</sequence>
<evidence type="ECO:0000313" key="3">
    <source>
        <dbReference type="EMBL" id="MFD0914789.1"/>
    </source>
</evidence>
<dbReference type="InterPro" id="IPR011600">
    <property type="entry name" value="Pept_C14_caspase"/>
</dbReference>
<dbReference type="InterPro" id="IPR018247">
    <property type="entry name" value="EF_Hand_1_Ca_BS"/>
</dbReference>
<feature type="domain" description="Peptidase C14 caspase" evidence="2">
    <location>
        <begin position="1134"/>
        <end position="1371"/>
    </location>
</feature>
<reference evidence="4" key="1">
    <citation type="journal article" date="2019" name="Int. J. Syst. Evol. Microbiol.">
        <title>The Global Catalogue of Microorganisms (GCM) 10K type strain sequencing project: providing services to taxonomists for standard genome sequencing and annotation.</title>
        <authorList>
            <consortium name="The Broad Institute Genomics Platform"/>
            <consortium name="The Broad Institute Genome Sequencing Center for Infectious Disease"/>
            <person name="Wu L."/>
            <person name="Ma J."/>
        </authorList>
    </citation>
    <scope>NUCLEOTIDE SEQUENCE [LARGE SCALE GENOMIC DNA]</scope>
    <source>
        <strain evidence="4">CCUG 60023</strain>
    </source>
</reference>
<proteinExistence type="predicted"/>
<dbReference type="Gene3D" id="3.40.50.1460">
    <property type="match status" value="1"/>
</dbReference>
<dbReference type="Proteomes" id="UP001597101">
    <property type="component" value="Unassembled WGS sequence"/>
</dbReference>
<feature type="signal peptide" evidence="1">
    <location>
        <begin position="1"/>
        <end position="21"/>
    </location>
</feature>
<evidence type="ECO:0000313" key="4">
    <source>
        <dbReference type="Proteomes" id="UP001597101"/>
    </source>
</evidence>
<dbReference type="PROSITE" id="PS00018">
    <property type="entry name" value="EF_HAND_1"/>
    <property type="match status" value="1"/>
</dbReference>